<comment type="subunit">
    <text evidence="2">DNA polymerase III contains a core (composed of alpha, epsilon and theta chains) that associates with a tau subunit. This core dimerizes to form the POLIII' complex. PolIII' associates with the gamma complex (composed of gamma, delta, delta', psi and chi chains) and with the beta chain to form the complete DNA polymerase III complex.</text>
</comment>
<accession>A0A376BZ87</accession>
<dbReference type="PANTHER" id="PTHR30231">
    <property type="entry name" value="DNA POLYMERASE III SUBUNIT EPSILON"/>
    <property type="match status" value="1"/>
</dbReference>
<sequence>MYTIIDIEGNGAGYREESIIDIAIFKFDGHQIIDQFFSLVNPEAEITPYVQKLTGISTKMVRTAPKFHELARRIVEITEGTTLVGHNIDFDYRMLRQEFRRLGYDFHIETLDTIPLAKQLIPDAEGYSLGKLVKSLGIPLSNAHRAENDARATLELFKILISKDVENTIIQKLHEDTNAKTYLNKVKQLTQDLPSKVGIFYLQNKKGEILYSEYVKNINRGVKKIFNAKSKRMMPIQESTSQVQYELVGNALLAQIILTQKQLFREKKRPIGLYEIDEEWKLKSRASMGKDIKPLLEFYSTSQGMKALRYIHQSHWKEDIATLGNIFSLSENRKIFTIEGRRLGEKAFIVLEKSGVVGYGFYEFHTQISTWKKINQLMIPIHIPMKAIENELKLAYLQGEMKECVINMP</sequence>
<dbReference type="InterPro" id="IPR013520">
    <property type="entry name" value="Ribonucl_H"/>
</dbReference>
<dbReference type="PANTHER" id="PTHR30231:SF41">
    <property type="entry name" value="DNA POLYMERASE III SUBUNIT EPSILON"/>
    <property type="match status" value="1"/>
</dbReference>
<keyword evidence="4" id="KW-0378">Hydrolase</keyword>
<evidence type="ECO:0000313" key="4">
    <source>
        <dbReference type="EMBL" id="SSZ46998.1"/>
    </source>
</evidence>
<dbReference type="InterPro" id="IPR036397">
    <property type="entry name" value="RNaseH_sf"/>
</dbReference>
<gene>
    <name evidence="4" type="primary">dinG_1</name>
    <name evidence="4" type="ORF">NCTC11661_00661</name>
</gene>
<name>A0A376BZ87_9FLAO</name>
<dbReference type="SMART" id="SM00479">
    <property type="entry name" value="EXOIII"/>
    <property type="match status" value="1"/>
</dbReference>
<evidence type="ECO:0000256" key="1">
    <source>
        <dbReference type="ARBA" id="ARBA00025483"/>
    </source>
</evidence>
<dbReference type="Pfam" id="PF00929">
    <property type="entry name" value="RNase_T"/>
    <property type="match status" value="1"/>
</dbReference>
<dbReference type="EC" id="3.6.4.12" evidence="4"/>
<keyword evidence="4" id="KW-0547">Nucleotide-binding</keyword>
<proteinExistence type="predicted"/>
<organism evidence="4 5">
    <name type="scientific">Bergeyella zoohelcum</name>
    <dbReference type="NCBI Taxonomy" id="1015"/>
    <lineage>
        <taxon>Bacteria</taxon>
        <taxon>Pseudomonadati</taxon>
        <taxon>Bacteroidota</taxon>
        <taxon>Flavobacteriia</taxon>
        <taxon>Flavobacteriales</taxon>
        <taxon>Weeksellaceae</taxon>
        <taxon>Bergeyella</taxon>
    </lineage>
</organism>
<dbReference type="RefSeq" id="WP_002686593.1">
    <property type="nucleotide sequence ID" value="NZ_UFTJ01000001.1"/>
</dbReference>
<dbReference type="FunFam" id="3.30.420.10:FF:000045">
    <property type="entry name" value="3'-5' exonuclease DinG"/>
    <property type="match status" value="1"/>
</dbReference>
<keyword evidence="4" id="KW-0347">Helicase</keyword>
<feature type="domain" description="Exonuclease" evidence="3">
    <location>
        <begin position="1"/>
        <end position="166"/>
    </location>
</feature>
<dbReference type="GO" id="GO:0045004">
    <property type="term" value="P:DNA replication proofreading"/>
    <property type="evidence" value="ECO:0007669"/>
    <property type="project" value="TreeGrafter"/>
</dbReference>
<dbReference type="SUPFAM" id="SSF53098">
    <property type="entry name" value="Ribonuclease H-like"/>
    <property type="match status" value="1"/>
</dbReference>
<dbReference type="GO" id="GO:0008408">
    <property type="term" value="F:3'-5' exonuclease activity"/>
    <property type="evidence" value="ECO:0007669"/>
    <property type="project" value="TreeGrafter"/>
</dbReference>
<evidence type="ECO:0000259" key="3">
    <source>
        <dbReference type="SMART" id="SM00479"/>
    </source>
</evidence>
<protein>
    <submittedName>
        <fullName evidence="4">Probable ATP-dependent helicase dinG homolog</fullName>
        <ecNumber evidence="4">3.6.4.12</ecNumber>
    </submittedName>
</protein>
<evidence type="ECO:0000256" key="2">
    <source>
        <dbReference type="ARBA" id="ARBA00026073"/>
    </source>
</evidence>
<comment type="function">
    <text evidence="1">DNA polymerase III is a complex, multichain enzyme responsible for most of the replicative synthesis in bacteria. The epsilon subunit contain the editing function and is a proofreading 3'-5' exonuclease.</text>
</comment>
<dbReference type="GO" id="GO:0005829">
    <property type="term" value="C:cytosol"/>
    <property type="evidence" value="ECO:0007669"/>
    <property type="project" value="TreeGrafter"/>
</dbReference>
<dbReference type="GO" id="GO:0003678">
    <property type="term" value="F:DNA helicase activity"/>
    <property type="evidence" value="ECO:0007669"/>
    <property type="project" value="UniProtKB-EC"/>
</dbReference>
<dbReference type="NCBIfam" id="TIGR00573">
    <property type="entry name" value="dnaq"/>
    <property type="match status" value="1"/>
</dbReference>
<dbReference type="InterPro" id="IPR006054">
    <property type="entry name" value="DnaQ"/>
</dbReference>
<dbReference type="InterPro" id="IPR012337">
    <property type="entry name" value="RNaseH-like_sf"/>
</dbReference>
<keyword evidence="4" id="KW-0067">ATP-binding</keyword>
<evidence type="ECO:0000313" key="5">
    <source>
        <dbReference type="Proteomes" id="UP000255515"/>
    </source>
</evidence>
<reference evidence="4 5" key="1">
    <citation type="submission" date="2018-06" db="EMBL/GenBank/DDBJ databases">
        <authorList>
            <consortium name="Pathogen Informatics"/>
            <person name="Doyle S."/>
        </authorList>
    </citation>
    <scope>NUCLEOTIDE SEQUENCE [LARGE SCALE GENOMIC DNA]</scope>
    <source>
        <strain evidence="4 5">NCTC11661</strain>
    </source>
</reference>
<dbReference type="GO" id="GO:0003887">
    <property type="term" value="F:DNA-directed DNA polymerase activity"/>
    <property type="evidence" value="ECO:0007669"/>
    <property type="project" value="InterPro"/>
</dbReference>
<dbReference type="EMBL" id="UFTJ01000001">
    <property type="protein sequence ID" value="SSZ46998.1"/>
    <property type="molecule type" value="Genomic_DNA"/>
</dbReference>
<dbReference type="Gene3D" id="3.30.420.10">
    <property type="entry name" value="Ribonuclease H-like superfamily/Ribonuclease H"/>
    <property type="match status" value="1"/>
</dbReference>
<dbReference type="Proteomes" id="UP000255515">
    <property type="component" value="Unassembled WGS sequence"/>
</dbReference>
<dbReference type="AlphaFoldDB" id="A0A376BZ87"/>
<dbReference type="CDD" id="cd06127">
    <property type="entry name" value="DEDDh"/>
    <property type="match status" value="1"/>
</dbReference>
<dbReference type="GO" id="GO:0003677">
    <property type="term" value="F:DNA binding"/>
    <property type="evidence" value="ECO:0007669"/>
    <property type="project" value="InterPro"/>
</dbReference>